<feature type="compositionally biased region" description="Low complexity" evidence="1">
    <location>
        <begin position="258"/>
        <end position="282"/>
    </location>
</feature>
<organism evidence="2 3">
    <name type="scientific">Pleomassaria siparia CBS 279.74</name>
    <dbReference type="NCBI Taxonomy" id="1314801"/>
    <lineage>
        <taxon>Eukaryota</taxon>
        <taxon>Fungi</taxon>
        <taxon>Dikarya</taxon>
        <taxon>Ascomycota</taxon>
        <taxon>Pezizomycotina</taxon>
        <taxon>Dothideomycetes</taxon>
        <taxon>Pleosporomycetidae</taxon>
        <taxon>Pleosporales</taxon>
        <taxon>Pleomassariaceae</taxon>
        <taxon>Pleomassaria</taxon>
    </lineage>
</organism>
<gene>
    <name evidence="2" type="ORF">K504DRAFT_340529</name>
</gene>
<feature type="region of interest" description="Disordered" evidence="1">
    <location>
        <begin position="242"/>
        <end position="286"/>
    </location>
</feature>
<feature type="compositionally biased region" description="Basic residues" evidence="1">
    <location>
        <begin position="96"/>
        <end position="106"/>
    </location>
</feature>
<accession>A0A6G1KJU7</accession>
<evidence type="ECO:0000313" key="2">
    <source>
        <dbReference type="EMBL" id="KAF2713104.1"/>
    </source>
</evidence>
<feature type="non-terminal residue" evidence="2">
    <location>
        <position position="328"/>
    </location>
</feature>
<feature type="region of interest" description="Disordered" evidence="1">
    <location>
        <begin position="86"/>
        <end position="115"/>
    </location>
</feature>
<dbReference type="AlphaFoldDB" id="A0A6G1KJU7"/>
<evidence type="ECO:0000256" key="1">
    <source>
        <dbReference type="SAM" id="MobiDB-lite"/>
    </source>
</evidence>
<keyword evidence="3" id="KW-1185">Reference proteome</keyword>
<evidence type="ECO:0000313" key="3">
    <source>
        <dbReference type="Proteomes" id="UP000799428"/>
    </source>
</evidence>
<feature type="region of interest" description="Disordered" evidence="1">
    <location>
        <begin position="44"/>
        <end position="70"/>
    </location>
</feature>
<dbReference type="Proteomes" id="UP000799428">
    <property type="component" value="Unassembled WGS sequence"/>
</dbReference>
<proteinExistence type="predicted"/>
<sequence length="328" mass="36353">MSQQSRKASWLAISSGCCASHSDAVDDGGRTELRANETEMQIIYDQPQSVPQPRAEPVHPRPSTSHSVGVQVSQWVASSRDFASRASSRASIHTLNKPRRSHHKSRPSIGRPMNFQHFDSVDGIQNMMDDAPMPVRRRRSFRPLELSIYHEEGHLSPLPDFSTAAEEWGKLPVGLEMPAQALIREHDSRTNSISSDPLSSPYPMQRKPVGTGSRRSSMQSQASLHSRPVSAALSTLPFLLEEPGSRPESLVSTSYPMSSSSRILSRLPSPSRSRANSRPASLRRAKTDVDEAIRELNTIVEERRADAYRITNQASAFISRPPPSPSHH</sequence>
<dbReference type="OrthoDB" id="3595619at2759"/>
<dbReference type="EMBL" id="MU005765">
    <property type="protein sequence ID" value="KAF2713104.1"/>
    <property type="molecule type" value="Genomic_DNA"/>
</dbReference>
<feature type="region of interest" description="Disordered" evidence="1">
    <location>
        <begin position="187"/>
        <end position="228"/>
    </location>
</feature>
<name>A0A6G1KJU7_9PLEO</name>
<protein>
    <submittedName>
        <fullName evidence="2">Uncharacterized protein</fullName>
    </submittedName>
</protein>
<feature type="compositionally biased region" description="Polar residues" evidence="1">
    <location>
        <begin position="213"/>
        <end position="224"/>
    </location>
</feature>
<reference evidence="2" key="1">
    <citation type="journal article" date="2020" name="Stud. Mycol.">
        <title>101 Dothideomycetes genomes: a test case for predicting lifestyles and emergence of pathogens.</title>
        <authorList>
            <person name="Haridas S."/>
            <person name="Albert R."/>
            <person name="Binder M."/>
            <person name="Bloem J."/>
            <person name="Labutti K."/>
            <person name="Salamov A."/>
            <person name="Andreopoulos B."/>
            <person name="Baker S."/>
            <person name="Barry K."/>
            <person name="Bills G."/>
            <person name="Bluhm B."/>
            <person name="Cannon C."/>
            <person name="Castanera R."/>
            <person name="Culley D."/>
            <person name="Daum C."/>
            <person name="Ezra D."/>
            <person name="Gonzalez J."/>
            <person name="Henrissat B."/>
            <person name="Kuo A."/>
            <person name="Liang C."/>
            <person name="Lipzen A."/>
            <person name="Lutzoni F."/>
            <person name="Magnuson J."/>
            <person name="Mondo S."/>
            <person name="Nolan M."/>
            <person name="Ohm R."/>
            <person name="Pangilinan J."/>
            <person name="Park H.-J."/>
            <person name="Ramirez L."/>
            <person name="Alfaro M."/>
            <person name="Sun H."/>
            <person name="Tritt A."/>
            <person name="Yoshinaga Y."/>
            <person name="Zwiers L.-H."/>
            <person name="Turgeon B."/>
            <person name="Goodwin S."/>
            <person name="Spatafora J."/>
            <person name="Crous P."/>
            <person name="Grigoriev I."/>
        </authorList>
    </citation>
    <scope>NUCLEOTIDE SEQUENCE</scope>
    <source>
        <strain evidence="2">CBS 279.74</strain>
    </source>
</reference>